<dbReference type="OrthoDB" id="934570at2"/>
<dbReference type="PROSITE" id="PS51257">
    <property type="entry name" value="PROKAR_LIPOPROTEIN"/>
    <property type="match status" value="1"/>
</dbReference>
<name>A0A1I2GT75_9BACT</name>
<sequence length="309" mass="34903">MKKTLIGLIPVVLLLACNRGQDDPQANPIVTAVLATIPQKLSTNDPSLVDRPQFGDVNTIRQAPYGLSPKRTGQLRLQSILFNGRLSTEYLYDAQDRLIEKKTYYNDGHIYESTRFSYQPTGTIRMEYWPNKNAISGEGYPSNNDVVLNASTTFTTTSSGAELVKTTQRGPNNNNTNYPQEYRFGFNSSGQLVWIEQPNPHGLSGDYTLYVRDQQGNAIKTKYVRLVQTDQNSTTIYHFDQRKNPYYTTGDPTDDRATNTNNIVLEESSFGSGLKTSYNYEYRPDGYPSKVNYTTASQGPIIQEFIYNK</sequence>
<dbReference type="Proteomes" id="UP000198598">
    <property type="component" value="Unassembled WGS sequence"/>
</dbReference>
<accession>A0A1I2GT75</accession>
<evidence type="ECO:0000313" key="2">
    <source>
        <dbReference type="Proteomes" id="UP000198598"/>
    </source>
</evidence>
<gene>
    <name evidence="1" type="ORF">SAMN05216167_1352</name>
</gene>
<reference evidence="1 2" key="1">
    <citation type="submission" date="2016-10" db="EMBL/GenBank/DDBJ databases">
        <authorList>
            <person name="de Groot N.N."/>
        </authorList>
    </citation>
    <scope>NUCLEOTIDE SEQUENCE [LARGE SCALE GENOMIC DNA]</scope>
    <source>
        <strain evidence="1 2">DSM 26130</strain>
    </source>
</reference>
<dbReference type="STRING" id="662367.SAMN05216167_1352"/>
<proteinExistence type="predicted"/>
<dbReference type="AlphaFoldDB" id="A0A1I2GT75"/>
<dbReference type="Gene3D" id="3.90.930.1">
    <property type="match status" value="1"/>
</dbReference>
<protein>
    <submittedName>
        <fullName evidence="1">Uncharacterized protein</fullName>
    </submittedName>
</protein>
<dbReference type="RefSeq" id="WP_093834521.1">
    <property type="nucleotide sequence ID" value="NZ_FOLQ01000035.1"/>
</dbReference>
<keyword evidence="2" id="KW-1185">Reference proteome</keyword>
<evidence type="ECO:0000313" key="1">
    <source>
        <dbReference type="EMBL" id="SFF20249.1"/>
    </source>
</evidence>
<organism evidence="1 2">
    <name type="scientific">Spirosoma endophyticum</name>
    <dbReference type="NCBI Taxonomy" id="662367"/>
    <lineage>
        <taxon>Bacteria</taxon>
        <taxon>Pseudomonadati</taxon>
        <taxon>Bacteroidota</taxon>
        <taxon>Cytophagia</taxon>
        <taxon>Cytophagales</taxon>
        <taxon>Cytophagaceae</taxon>
        <taxon>Spirosoma</taxon>
    </lineage>
</organism>
<dbReference type="EMBL" id="FOLQ01000035">
    <property type="protein sequence ID" value="SFF20249.1"/>
    <property type="molecule type" value="Genomic_DNA"/>
</dbReference>